<accession>A0A917IYZ3</accession>
<dbReference type="Pfam" id="PF00656">
    <property type="entry name" value="Peptidase_C14"/>
    <property type="match status" value="1"/>
</dbReference>
<protein>
    <recommendedName>
        <fullName evidence="1">Peptidase C14 caspase domain-containing protein</fullName>
    </recommendedName>
</protein>
<dbReference type="Gene3D" id="3.40.50.1460">
    <property type="match status" value="1"/>
</dbReference>
<keyword evidence="3" id="KW-1185">Reference proteome</keyword>
<evidence type="ECO:0000259" key="1">
    <source>
        <dbReference type="Pfam" id="PF00656"/>
    </source>
</evidence>
<dbReference type="Proteomes" id="UP000627292">
    <property type="component" value="Unassembled WGS sequence"/>
</dbReference>
<dbReference type="RefSeq" id="WP_309789862.1">
    <property type="nucleotide sequence ID" value="NZ_JAVDQE010000003.1"/>
</dbReference>
<reference evidence="2" key="2">
    <citation type="submission" date="2020-09" db="EMBL/GenBank/DDBJ databases">
        <authorList>
            <person name="Sun Q."/>
            <person name="Zhou Y."/>
        </authorList>
    </citation>
    <scope>NUCLEOTIDE SEQUENCE</scope>
    <source>
        <strain evidence="2">CGMCC 1.15290</strain>
    </source>
</reference>
<dbReference type="EMBL" id="BMIB01000003">
    <property type="protein sequence ID" value="GGH70241.1"/>
    <property type="molecule type" value="Genomic_DNA"/>
</dbReference>
<comment type="caution">
    <text evidence="2">The sequence shown here is derived from an EMBL/GenBank/DDBJ whole genome shotgun (WGS) entry which is preliminary data.</text>
</comment>
<dbReference type="InterPro" id="IPR029030">
    <property type="entry name" value="Caspase-like_dom_sf"/>
</dbReference>
<dbReference type="GO" id="GO:0004197">
    <property type="term" value="F:cysteine-type endopeptidase activity"/>
    <property type="evidence" value="ECO:0007669"/>
    <property type="project" value="InterPro"/>
</dbReference>
<evidence type="ECO:0000313" key="3">
    <source>
        <dbReference type="Proteomes" id="UP000627292"/>
    </source>
</evidence>
<evidence type="ECO:0000313" key="2">
    <source>
        <dbReference type="EMBL" id="GGH70241.1"/>
    </source>
</evidence>
<dbReference type="AlphaFoldDB" id="A0A917IYZ3"/>
<feature type="domain" description="Peptidase C14 caspase" evidence="1">
    <location>
        <begin position="15"/>
        <end position="225"/>
    </location>
</feature>
<dbReference type="SUPFAM" id="SSF52129">
    <property type="entry name" value="Caspase-like"/>
    <property type="match status" value="1"/>
</dbReference>
<dbReference type="InterPro" id="IPR011600">
    <property type="entry name" value="Pept_C14_caspase"/>
</dbReference>
<organism evidence="2 3">
    <name type="scientific">Filimonas zeae</name>
    <dbReference type="NCBI Taxonomy" id="1737353"/>
    <lineage>
        <taxon>Bacteria</taxon>
        <taxon>Pseudomonadati</taxon>
        <taxon>Bacteroidota</taxon>
        <taxon>Chitinophagia</taxon>
        <taxon>Chitinophagales</taxon>
        <taxon>Chitinophagaceae</taxon>
        <taxon>Filimonas</taxon>
    </lineage>
</organism>
<reference evidence="2" key="1">
    <citation type="journal article" date="2014" name="Int. J. Syst. Evol. Microbiol.">
        <title>Complete genome sequence of Corynebacterium casei LMG S-19264T (=DSM 44701T), isolated from a smear-ripened cheese.</title>
        <authorList>
            <consortium name="US DOE Joint Genome Institute (JGI-PGF)"/>
            <person name="Walter F."/>
            <person name="Albersmeier A."/>
            <person name="Kalinowski J."/>
            <person name="Ruckert C."/>
        </authorList>
    </citation>
    <scope>NUCLEOTIDE SEQUENCE</scope>
    <source>
        <strain evidence="2">CGMCC 1.15290</strain>
    </source>
</reference>
<sequence length="462" mass="52814">MFSILRLMHYKLIGIAINEYDDPILNTINNCTNDLQTIIAILTSQYLIDDFELLSGKEQTTQNFIYHYLFDTITNSLKEDCIIIIYAGHGEYIQKLNTTYWQTSDSKATDSTTWFNLDNLLKFMKASEASHISLISDSCFSGTLLQDNYRGGGIKAIENFISRELLASGGNEKVSDGALGGHSPFSETLCSALKDNIENELPFSNLAGIVVRNFDEKRKQTPVYGSFINAGHQGGSLILRLKNKSKQEKEVDSSLSDVKDITIPLNLQLPYKINYSCTIPFFQENSIFNYQFVNNYVQQIAYQAINNARKSLHQHQEELSPRNETEQFDLFIGYTIQFKSDLFLSLSISVETYFGYRPTNQIYTLNFSFKPELKLSISDLIDYTSYPSFKDFLSELIMQYASDETQQDILLRHAEFVNPYEADFMMNADYITFVFTNELPRAVMSYSFFEVPLSALMLKVGI</sequence>
<dbReference type="GO" id="GO:0006508">
    <property type="term" value="P:proteolysis"/>
    <property type="evidence" value="ECO:0007669"/>
    <property type="project" value="InterPro"/>
</dbReference>
<gene>
    <name evidence="2" type="ORF">GCM10011379_28300</name>
</gene>
<name>A0A917IYZ3_9BACT</name>
<proteinExistence type="predicted"/>